<gene>
    <name evidence="2" type="ORF">B4U79_09469</name>
</gene>
<dbReference type="EMBL" id="NCKU01000272">
    <property type="protein sequence ID" value="RWS16197.1"/>
    <property type="molecule type" value="Genomic_DNA"/>
</dbReference>
<dbReference type="OrthoDB" id="417175at2759"/>
<feature type="non-terminal residue" evidence="2">
    <location>
        <position position="138"/>
    </location>
</feature>
<protein>
    <recommendedName>
        <fullName evidence="1">GDPGP1-like N-terminal domain-containing protein</fullName>
    </recommendedName>
</protein>
<comment type="caution">
    <text evidence="2">The sequence shown here is derived from an EMBL/GenBank/DDBJ whole genome shotgun (WGS) entry which is preliminary data.</text>
</comment>
<sequence>MENIPTFKFTENNFITRANSSYSLFDHFLISKWTEAQMNRAFRYIVSKGSIASKNEEILFHIERSDSSERATIIINCSSIEFGNSLMVPRLNDCLAQILTKDSLNHQHWHLYYLDFELELESIQCEKGILKDWPIPAF</sequence>
<dbReference type="GO" id="GO:0000166">
    <property type="term" value="F:nucleotide binding"/>
    <property type="evidence" value="ECO:0007669"/>
    <property type="project" value="UniProtKB-KW"/>
</dbReference>
<dbReference type="GO" id="GO:0005737">
    <property type="term" value="C:cytoplasm"/>
    <property type="evidence" value="ECO:0007669"/>
    <property type="project" value="UniProtKB-SubCell"/>
</dbReference>
<reference evidence="2 3" key="1">
    <citation type="journal article" date="2018" name="Gigascience">
        <title>Genomes of trombidid mites reveal novel predicted allergens and laterally-transferred genes associated with secondary metabolism.</title>
        <authorList>
            <person name="Dong X."/>
            <person name="Chaisiri K."/>
            <person name="Xia D."/>
            <person name="Armstrong S.D."/>
            <person name="Fang Y."/>
            <person name="Donnelly M.J."/>
            <person name="Kadowaki T."/>
            <person name="McGarry J.W."/>
            <person name="Darby A.C."/>
            <person name="Makepeace B.L."/>
        </authorList>
    </citation>
    <scope>NUCLEOTIDE SEQUENCE [LARGE SCALE GENOMIC DNA]</scope>
    <source>
        <strain evidence="2">UoL-WK</strain>
    </source>
</reference>
<dbReference type="GO" id="GO:0005085">
    <property type="term" value="F:guanyl-nucleotide exchange factor activity"/>
    <property type="evidence" value="ECO:0007669"/>
    <property type="project" value="UniProtKB-KW"/>
</dbReference>
<dbReference type="GO" id="GO:0080048">
    <property type="term" value="F:GDP-D-glucose phosphorylase activity"/>
    <property type="evidence" value="ECO:0007669"/>
    <property type="project" value="UniProtKB-EC"/>
</dbReference>
<feature type="domain" description="GDPGP1-like N-terminal" evidence="1">
    <location>
        <begin position="54"/>
        <end position="105"/>
    </location>
</feature>
<proteinExistence type="predicted"/>
<evidence type="ECO:0000259" key="1">
    <source>
        <dbReference type="Pfam" id="PF26217"/>
    </source>
</evidence>
<organism evidence="2 3">
    <name type="scientific">Dinothrombium tinctorium</name>
    <dbReference type="NCBI Taxonomy" id="1965070"/>
    <lineage>
        <taxon>Eukaryota</taxon>
        <taxon>Metazoa</taxon>
        <taxon>Ecdysozoa</taxon>
        <taxon>Arthropoda</taxon>
        <taxon>Chelicerata</taxon>
        <taxon>Arachnida</taxon>
        <taxon>Acari</taxon>
        <taxon>Acariformes</taxon>
        <taxon>Trombidiformes</taxon>
        <taxon>Prostigmata</taxon>
        <taxon>Anystina</taxon>
        <taxon>Parasitengona</taxon>
        <taxon>Trombidioidea</taxon>
        <taxon>Trombidiidae</taxon>
        <taxon>Dinothrombium</taxon>
    </lineage>
</organism>
<keyword evidence="3" id="KW-1185">Reference proteome</keyword>
<evidence type="ECO:0000313" key="2">
    <source>
        <dbReference type="EMBL" id="RWS16197.1"/>
    </source>
</evidence>
<dbReference type="PANTHER" id="PTHR20884:SF8">
    <property type="entry name" value="GDP-D-GLUCOSE PHOSPHORYLASE 1"/>
    <property type="match status" value="1"/>
</dbReference>
<dbReference type="GO" id="GO:0016787">
    <property type="term" value="F:hydrolase activity"/>
    <property type="evidence" value="ECO:0007669"/>
    <property type="project" value="UniProtKB-KW"/>
</dbReference>
<dbReference type="AlphaFoldDB" id="A0A443RLQ7"/>
<dbReference type="GO" id="GO:0006006">
    <property type="term" value="P:glucose metabolic process"/>
    <property type="evidence" value="ECO:0007669"/>
    <property type="project" value="TreeGrafter"/>
</dbReference>
<dbReference type="InterPro" id="IPR058866">
    <property type="entry name" value="GDPGP1_N"/>
</dbReference>
<dbReference type="PANTHER" id="PTHR20884">
    <property type="entry name" value="GDP-D-GLUCOSE PHOSPHORYLASE 1"/>
    <property type="match status" value="1"/>
</dbReference>
<name>A0A443RLQ7_9ACAR</name>
<accession>A0A443RLQ7</accession>
<dbReference type="InterPro" id="IPR026506">
    <property type="entry name" value="GDPGP"/>
</dbReference>
<evidence type="ECO:0000313" key="3">
    <source>
        <dbReference type="Proteomes" id="UP000285301"/>
    </source>
</evidence>
<dbReference type="Proteomes" id="UP000285301">
    <property type="component" value="Unassembled WGS sequence"/>
</dbReference>
<dbReference type="Pfam" id="PF26217">
    <property type="entry name" value="GDPGP1_N"/>
    <property type="match status" value="1"/>
</dbReference>